<dbReference type="InParanoid" id="F5YE74"/>
<keyword evidence="2" id="KW-0238">DNA-binding</keyword>
<evidence type="ECO:0008006" key="6">
    <source>
        <dbReference type="Google" id="ProtNLM"/>
    </source>
</evidence>
<dbReference type="Proteomes" id="UP000009222">
    <property type="component" value="Chromosome"/>
</dbReference>
<protein>
    <recommendedName>
        <fullName evidence="6">DNA-binding protein</fullName>
    </recommendedName>
</protein>
<dbReference type="InterPro" id="IPR006628">
    <property type="entry name" value="PUR-bd_fam"/>
</dbReference>
<dbReference type="EMBL" id="CP001841">
    <property type="protein sequence ID" value="AEF81879.1"/>
    <property type="molecule type" value="Genomic_DNA"/>
</dbReference>
<feature type="region of interest" description="Disordered" evidence="3">
    <location>
        <begin position="77"/>
        <end position="133"/>
    </location>
</feature>
<dbReference type="SMART" id="SM00712">
    <property type="entry name" value="PUR"/>
    <property type="match status" value="1"/>
</dbReference>
<proteinExistence type="inferred from homology"/>
<name>F5YE74_LEAAZ</name>
<dbReference type="HOGENOM" id="CLU_144077_0_0_12"/>
<dbReference type="OrthoDB" id="350673at2"/>
<evidence type="ECO:0000256" key="2">
    <source>
        <dbReference type="ARBA" id="ARBA00023125"/>
    </source>
</evidence>
<sequence length="133" mass="15316">MGIRGEIFSSTVSLPNRTYFFNVKENRMGDLYLNIVESKNKDTGGFERQSVILFADDLQEFLTGFDESLKVLEKAVRERKKTARADARPERGKQKDEREPSAKGRSKSQNPDARSEKRPRRVVVKKNDGEKKH</sequence>
<reference evidence="5" key="1">
    <citation type="submission" date="2009-12" db="EMBL/GenBank/DDBJ databases">
        <title>Complete sequence of Treponema azotonutricium strain ZAS-9.</title>
        <authorList>
            <person name="Tetu S.G."/>
            <person name="Matson E."/>
            <person name="Ren Q."/>
            <person name="Seshadri R."/>
            <person name="Elbourne L."/>
            <person name="Hassan K.A."/>
            <person name="Durkin A."/>
            <person name="Radune D."/>
            <person name="Mohamoud Y."/>
            <person name="Shay R."/>
            <person name="Jin S."/>
            <person name="Zhang X."/>
            <person name="Lucey K."/>
            <person name="Ballor N.R."/>
            <person name="Ottesen E."/>
            <person name="Rosenthal R."/>
            <person name="Allen A."/>
            <person name="Leadbetter J.R."/>
            <person name="Paulsen I.T."/>
        </authorList>
    </citation>
    <scope>NUCLEOTIDE SEQUENCE [LARGE SCALE GENOMIC DNA]</scope>
    <source>
        <strain evidence="5">ATCC BAA-888 / DSM 13862 / ZAS-9</strain>
    </source>
</reference>
<evidence type="ECO:0000256" key="1">
    <source>
        <dbReference type="ARBA" id="ARBA00009251"/>
    </source>
</evidence>
<dbReference type="AlphaFoldDB" id="F5YE74"/>
<organism evidence="4 5">
    <name type="scientific">Leadbettera azotonutricia (strain ATCC BAA-888 / DSM 13862 / ZAS-9)</name>
    <name type="common">Treponema azotonutricium</name>
    <dbReference type="NCBI Taxonomy" id="545695"/>
    <lineage>
        <taxon>Bacteria</taxon>
        <taxon>Pseudomonadati</taxon>
        <taxon>Spirochaetota</taxon>
        <taxon>Spirochaetia</taxon>
        <taxon>Spirochaetales</taxon>
        <taxon>Breznakiellaceae</taxon>
        <taxon>Leadbettera</taxon>
    </lineage>
</organism>
<gene>
    <name evidence="4" type="ordered locus">TREAZ_0252</name>
</gene>
<keyword evidence="5" id="KW-1185">Reference proteome</keyword>
<evidence type="ECO:0000256" key="3">
    <source>
        <dbReference type="SAM" id="MobiDB-lite"/>
    </source>
</evidence>
<dbReference type="eggNOG" id="ENOG5033EE8">
    <property type="taxonomic scope" value="Bacteria"/>
</dbReference>
<evidence type="ECO:0000313" key="4">
    <source>
        <dbReference type="EMBL" id="AEF81879.1"/>
    </source>
</evidence>
<dbReference type="GO" id="GO:0000977">
    <property type="term" value="F:RNA polymerase II transcription regulatory region sequence-specific DNA binding"/>
    <property type="evidence" value="ECO:0007669"/>
    <property type="project" value="InterPro"/>
</dbReference>
<evidence type="ECO:0000313" key="5">
    <source>
        <dbReference type="Proteomes" id="UP000009222"/>
    </source>
</evidence>
<accession>F5YE74</accession>
<dbReference type="Pfam" id="PF11680">
    <property type="entry name" value="DUF3276"/>
    <property type="match status" value="1"/>
</dbReference>
<dbReference type="STRING" id="545695.TREAZ_0252"/>
<dbReference type="KEGG" id="taz:TREAZ_0252"/>
<feature type="compositionally biased region" description="Basic and acidic residues" evidence="3">
    <location>
        <begin position="83"/>
        <end position="102"/>
    </location>
</feature>
<dbReference type="GO" id="GO:0032422">
    <property type="term" value="F:purine-rich negative regulatory element binding"/>
    <property type="evidence" value="ECO:0007669"/>
    <property type="project" value="InterPro"/>
</dbReference>
<dbReference type="RefSeq" id="WP_015711676.1">
    <property type="nucleotide sequence ID" value="NC_015577.1"/>
</dbReference>
<comment type="similarity">
    <text evidence="1">Belongs to the PUR DNA-binding protein family.</text>
</comment>
<reference evidence="4 5" key="2">
    <citation type="journal article" date="2011" name="ISME J.">
        <title>RNA-seq reveals cooperative metabolic interactions between two termite-gut spirochete species in co-culture.</title>
        <authorList>
            <person name="Rosenthal A.Z."/>
            <person name="Matson E.G."/>
            <person name="Eldar A."/>
            <person name="Leadbetter J.R."/>
        </authorList>
    </citation>
    <scope>NUCLEOTIDE SEQUENCE [LARGE SCALE GENOMIC DNA]</scope>
    <source>
        <strain evidence="5">ATCC BAA-888 / DSM 13862 / ZAS-9</strain>
    </source>
</reference>
<dbReference type="Gene3D" id="3.10.450.700">
    <property type="match status" value="1"/>
</dbReference>